<accession>A0A444JP50</accession>
<gene>
    <name evidence="2" type="ORF">EDI28_14140</name>
</gene>
<dbReference type="Proteomes" id="UP000287563">
    <property type="component" value="Unassembled WGS sequence"/>
</dbReference>
<comment type="caution">
    <text evidence="2">The sequence shown here is derived from an EMBL/GenBank/DDBJ whole genome shotgun (WGS) entry which is preliminary data.</text>
</comment>
<evidence type="ECO:0000256" key="1">
    <source>
        <dbReference type="SAM" id="Phobius"/>
    </source>
</evidence>
<feature type="transmembrane region" description="Helical" evidence="1">
    <location>
        <begin position="49"/>
        <end position="68"/>
    </location>
</feature>
<protein>
    <submittedName>
        <fullName evidence="2">Uncharacterized protein</fullName>
    </submittedName>
</protein>
<evidence type="ECO:0000313" key="3">
    <source>
        <dbReference type="Proteomes" id="UP000287563"/>
    </source>
</evidence>
<sequence>MRRFKRVLFTTLLCLQSFFHLAYPLMVGLSILGATLGIVLMLTPSKVENSSQLICLSFALVGVYLALVKKHYSQILAWADTRKSQVIHIRNKTNLFYK</sequence>
<dbReference type="AlphaFoldDB" id="A0A444JP50"/>
<proteinExistence type="predicted"/>
<feature type="transmembrane region" description="Helical" evidence="1">
    <location>
        <begin position="21"/>
        <end position="43"/>
    </location>
</feature>
<keyword evidence="1" id="KW-0812">Transmembrane</keyword>
<keyword evidence="3" id="KW-1185">Reference proteome</keyword>
<keyword evidence="1" id="KW-0472">Membrane</keyword>
<reference evidence="2 3" key="1">
    <citation type="submission" date="2018-11" db="EMBL/GenBank/DDBJ databases">
        <title>Photobacterium sp. BEI247 sp. nov., a marine bacterium isolated from Yongle Blue Hole in the South China Sea.</title>
        <authorList>
            <person name="Wang X."/>
        </authorList>
    </citation>
    <scope>NUCLEOTIDE SEQUENCE [LARGE SCALE GENOMIC DNA]</scope>
    <source>
        <strain evidence="3">BEI247</strain>
    </source>
</reference>
<name>A0A444JP50_9GAMM</name>
<evidence type="ECO:0000313" key="2">
    <source>
        <dbReference type="EMBL" id="RWX54880.1"/>
    </source>
</evidence>
<dbReference type="EMBL" id="RJLM01000005">
    <property type="protein sequence ID" value="RWX54880.1"/>
    <property type="molecule type" value="Genomic_DNA"/>
</dbReference>
<keyword evidence="1" id="KW-1133">Transmembrane helix</keyword>
<organism evidence="2 3">
    <name type="scientific">Photobacterium chitinilyticum</name>
    <dbReference type="NCBI Taxonomy" id="2485123"/>
    <lineage>
        <taxon>Bacteria</taxon>
        <taxon>Pseudomonadati</taxon>
        <taxon>Pseudomonadota</taxon>
        <taxon>Gammaproteobacteria</taxon>
        <taxon>Vibrionales</taxon>
        <taxon>Vibrionaceae</taxon>
        <taxon>Photobacterium</taxon>
    </lineage>
</organism>